<reference evidence="10 11" key="1">
    <citation type="submission" date="2019-03" db="EMBL/GenBank/DDBJ databases">
        <title>Genomics of glacier-inhabiting Cryobacterium strains.</title>
        <authorList>
            <person name="Liu Q."/>
            <person name="Xin Y.-H."/>
        </authorList>
    </citation>
    <scope>NUCLEOTIDE SEQUENCE [LARGE SCALE GENOMIC DNA]</scope>
    <source>
        <strain evidence="10 11">Hh14</strain>
    </source>
</reference>
<dbReference type="InterPro" id="IPR036388">
    <property type="entry name" value="WH-like_DNA-bd_sf"/>
</dbReference>
<dbReference type="PROSITE" id="PS50110">
    <property type="entry name" value="RESPONSE_REGULATORY"/>
    <property type="match status" value="1"/>
</dbReference>
<dbReference type="Proteomes" id="UP000297447">
    <property type="component" value="Unassembled WGS sequence"/>
</dbReference>
<dbReference type="PANTHER" id="PTHR48111">
    <property type="entry name" value="REGULATOR OF RPOS"/>
    <property type="match status" value="1"/>
</dbReference>
<dbReference type="PROSITE" id="PS51755">
    <property type="entry name" value="OMPR_PHOB"/>
    <property type="match status" value="1"/>
</dbReference>
<dbReference type="GO" id="GO:0006355">
    <property type="term" value="P:regulation of DNA-templated transcription"/>
    <property type="evidence" value="ECO:0007669"/>
    <property type="project" value="InterPro"/>
</dbReference>
<dbReference type="GO" id="GO:0032993">
    <property type="term" value="C:protein-DNA complex"/>
    <property type="evidence" value="ECO:0007669"/>
    <property type="project" value="TreeGrafter"/>
</dbReference>
<dbReference type="SUPFAM" id="SSF46894">
    <property type="entry name" value="C-terminal effector domain of the bipartite response regulators"/>
    <property type="match status" value="1"/>
</dbReference>
<dbReference type="GO" id="GO:0005829">
    <property type="term" value="C:cytosol"/>
    <property type="evidence" value="ECO:0007669"/>
    <property type="project" value="TreeGrafter"/>
</dbReference>
<evidence type="ECO:0000259" key="9">
    <source>
        <dbReference type="PROSITE" id="PS51755"/>
    </source>
</evidence>
<name>A0A4R8ZVD5_9MICO</name>
<gene>
    <name evidence="10" type="ORF">E3T55_16690</name>
</gene>
<keyword evidence="1 6" id="KW-0597">Phosphoprotein</keyword>
<feature type="DNA-binding region" description="OmpR/PhoB-type" evidence="7">
    <location>
        <begin position="131"/>
        <end position="226"/>
    </location>
</feature>
<dbReference type="GO" id="GO:0000156">
    <property type="term" value="F:phosphorelay response regulator activity"/>
    <property type="evidence" value="ECO:0007669"/>
    <property type="project" value="TreeGrafter"/>
</dbReference>
<keyword evidence="4 7" id="KW-0238">DNA-binding</keyword>
<dbReference type="CDD" id="cd17624">
    <property type="entry name" value="REC_OmpR_PmrA-like"/>
    <property type="match status" value="1"/>
</dbReference>
<dbReference type="AlphaFoldDB" id="A0A4R8ZVD5"/>
<evidence type="ECO:0000259" key="8">
    <source>
        <dbReference type="PROSITE" id="PS50110"/>
    </source>
</evidence>
<dbReference type="Gene3D" id="6.10.250.690">
    <property type="match status" value="1"/>
</dbReference>
<dbReference type="Gene3D" id="3.40.50.2300">
    <property type="match status" value="1"/>
</dbReference>
<sequence>MRVLLVEDDASVADGIIDGLGSAQFTTSHVTTGAACLAAMNTFRPDLVLLDLGLPDMDGIDVCRAIRARHDTPIIVVSARDGEIDRVIALEIGADDYVVKPFGMRELVARIRAVHRRFGASAEALETEQEPTERRFGDLVIDTRAQRVTLDNSLVYLTPKEFALLVYLSDDPGAVFRRADILHDVWDTNWYGTTKTLDAHIAAIRKKLGNPGWIESVRGVGFRFEQPAPIVPSQSAPSQSAPSQ</sequence>
<dbReference type="InterPro" id="IPR001789">
    <property type="entry name" value="Sig_transdc_resp-reg_receiver"/>
</dbReference>
<dbReference type="InterPro" id="IPR001867">
    <property type="entry name" value="OmpR/PhoB-type_DNA-bd"/>
</dbReference>
<dbReference type="GO" id="GO:0000976">
    <property type="term" value="F:transcription cis-regulatory region binding"/>
    <property type="evidence" value="ECO:0007669"/>
    <property type="project" value="TreeGrafter"/>
</dbReference>
<dbReference type="OrthoDB" id="4153060at2"/>
<evidence type="ECO:0000256" key="4">
    <source>
        <dbReference type="ARBA" id="ARBA00023125"/>
    </source>
</evidence>
<organism evidence="10 11">
    <name type="scientific">Cryobacterium frigoriphilum</name>
    <dbReference type="NCBI Taxonomy" id="1259150"/>
    <lineage>
        <taxon>Bacteria</taxon>
        <taxon>Bacillati</taxon>
        <taxon>Actinomycetota</taxon>
        <taxon>Actinomycetes</taxon>
        <taxon>Micrococcales</taxon>
        <taxon>Microbacteriaceae</taxon>
        <taxon>Cryobacterium</taxon>
    </lineage>
</organism>
<feature type="domain" description="Response regulatory" evidence="8">
    <location>
        <begin position="2"/>
        <end position="115"/>
    </location>
</feature>
<proteinExistence type="predicted"/>
<dbReference type="SMART" id="SM00448">
    <property type="entry name" value="REC"/>
    <property type="match status" value="1"/>
</dbReference>
<dbReference type="Pfam" id="PF00486">
    <property type="entry name" value="Trans_reg_C"/>
    <property type="match status" value="1"/>
</dbReference>
<dbReference type="SUPFAM" id="SSF52172">
    <property type="entry name" value="CheY-like"/>
    <property type="match status" value="1"/>
</dbReference>
<protein>
    <submittedName>
        <fullName evidence="10">Response regulator transcription factor</fullName>
    </submittedName>
</protein>
<evidence type="ECO:0000313" key="10">
    <source>
        <dbReference type="EMBL" id="TFD47001.1"/>
    </source>
</evidence>
<keyword evidence="11" id="KW-1185">Reference proteome</keyword>
<dbReference type="SMART" id="SM00862">
    <property type="entry name" value="Trans_reg_C"/>
    <property type="match status" value="1"/>
</dbReference>
<dbReference type="InterPro" id="IPR039420">
    <property type="entry name" value="WalR-like"/>
</dbReference>
<evidence type="ECO:0000256" key="6">
    <source>
        <dbReference type="PROSITE-ProRule" id="PRU00169"/>
    </source>
</evidence>
<evidence type="ECO:0000256" key="1">
    <source>
        <dbReference type="ARBA" id="ARBA00022553"/>
    </source>
</evidence>
<feature type="domain" description="OmpR/PhoB-type" evidence="9">
    <location>
        <begin position="131"/>
        <end position="226"/>
    </location>
</feature>
<comment type="caution">
    <text evidence="10">The sequence shown here is derived from an EMBL/GenBank/DDBJ whole genome shotgun (WGS) entry which is preliminary data.</text>
</comment>
<evidence type="ECO:0000313" key="11">
    <source>
        <dbReference type="Proteomes" id="UP000297447"/>
    </source>
</evidence>
<dbReference type="Gene3D" id="1.10.10.10">
    <property type="entry name" value="Winged helix-like DNA-binding domain superfamily/Winged helix DNA-binding domain"/>
    <property type="match status" value="1"/>
</dbReference>
<accession>A0A4R8ZVD5</accession>
<evidence type="ECO:0000256" key="2">
    <source>
        <dbReference type="ARBA" id="ARBA00023012"/>
    </source>
</evidence>
<dbReference type="RefSeq" id="WP_134520677.1">
    <property type="nucleotide sequence ID" value="NZ_SOHE01000069.1"/>
</dbReference>
<dbReference type="PANTHER" id="PTHR48111:SF1">
    <property type="entry name" value="TWO-COMPONENT RESPONSE REGULATOR ORR33"/>
    <property type="match status" value="1"/>
</dbReference>
<dbReference type="InterPro" id="IPR016032">
    <property type="entry name" value="Sig_transdc_resp-reg_C-effctor"/>
</dbReference>
<dbReference type="Pfam" id="PF00072">
    <property type="entry name" value="Response_reg"/>
    <property type="match status" value="1"/>
</dbReference>
<dbReference type="EMBL" id="SOHE01000069">
    <property type="protein sequence ID" value="TFD47001.1"/>
    <property type="molecule type" value="Genomic_DNA"/>
</dbReference>
<keyword evidence="5" id="KW-0804">Transcription</keyword>
<evidence type="ECO:0000256" key="5">
    <source>
        <dbReference type="ARBA" id="ARBA00023163"/>
    </source>
</evidence>
<evidence type="ECO:0000256" key="3">
    <source>
        <dbReference type="ARBA" id="ARBA00023015"/>
    </source>
</evidence>
<keyword evidence="3" id="KW-0805">Transcription regulation</keyword>
<feature type="modified residue" description="4-aspartylphosphate" evidence="6">
    <location>
        <position position="51"/>
    </location>
</feature>
<dbReference type="InterPro" id="IPR011006">
    <property type="entry name" value="CheY-like_superfamily"/>
</dbReference>
<keyword evidence="2" id="KW-0902">Two-component regulatory system</keyword>
<evidence type="ECO:0000256" key="7">
    <source>
        <dbReference type="PROSITE-ProRule" id="PRU01091"/>
    </source>
</evidence>
<dbReference type="CDD" id="cd00383">
    <property type="entry name" value="trans_reg_C"/>
    <property type="match status" value="1"/>
</dbReference>